<feature type="domain" description="CBS" evidence="18">
    <location>
        <begin position="256"/>
        <end position="312"/>
    </location>
</feature>
<dbReference type="SMART" id="SM00116">
    <property type="entry name" value="CBS"/>
    <property type="match status" value="2"/>
</dbReference>
<feature type="binding site" evidence="16">
    <location>
        <position position="178"/>
    </location>
    <ligand>
        <name>Zn(2+)</name>
        <dbReference type="ChEBI" id="CHEBI:29105"/>
        <note>catalytic</note>
    </ligand>
</feature>
<feature type="transmembrane region" description="Helical" evidence="14">
    <location>
        <begin position="61"/>
        <end position="80"/>
    </location>
</feature>
<evidence type="ECO:0000256" key="6">
    <source>
        <dbReference type="ARBA" id="ARBA00022723"/>
    </source>
</evidence>
<dbReference type="Gene3D" id="3.10.580.10">
    <property type="entry name" value="CBS-domain"/>
    <property type="match status" value="1"/>
</dbReference>
<keyword evidence="13 14" id="KW-0472">Membrane</keyword>
<evidence type="ECO:0000256" key="4">
    <source>
        <dbReference type="ARBA" id="ARBA00022670"/>
    </source>
</evidence>
<proteinExistence type="inferred from homology"/>
<evidence type="ECO:0000313" key="19">
    <source>
        <dbReference type="EMBL" id="SFK70484.1"/>
    </source>
</evidence>
<evidence type="ECO:0000256" key="14">
    <source>
        <dbReference type="PIRNR" id="PIRNR006404"/>
    </source>
</evidence>
<dbReference type="PANTHER" id="PTHR39188">
    <property type="entry name" value="MEMBRANE-ASSOCIATED ZINC METALLOPROTEASE M50B"/>
    <property type="match status" value="1"/>
</dbReference>
<dbReference type="Proteomes" id="UP000199607">
    <property type="component" value="Unassembled WGS sequence"/>
</dbReference>
<evidence type="ECO:0000256" key="1">
    <source>
        <dbReference type="ARBA" id="ARBA00004651"/>
    </source>
</evidence>
<dbReference type="AlphaFoldDB" id="A0A1I4BNR6"/>
<organism evidence="19 20">
    <name type="scientific">Halogranum rubrum</name>
    <dbReference type="NCBI Taxonomy" id="553466"/>
    <lineage>
        <taxon>Archaea</taxon>
        <taxon>Methanobacteriati</taxon>
        <taxon>Methanobacteriota</taxon>
        <taxon>Stenosarchaea group</taxon>
        <taxon>Halobacteria</taxon>
        <taxon>Halobacteriales</taxon>
        <taxon>Haloferacaceae</taxon>
    </lineage>
</organism>
<dbReference type="PROSITE" id="PS51371">
    <property type="entry name" value="CBS"/>
    <property type="match status" value="1"/>
</dbReference>
<evidence type="ECO:0000256" key="2">
    <source>
        <dbReference type="ARBA" id="ARBA00007931"/>
    </source>
</evidence>
<feature type="transmembrane region" description="Helical" evidence="14">
    <location>
        <begin position="149"/>
        <end position="172"/>
    </location>
</feature>
<comment type="cofactor">
    <cofactor evidence="14 16">
        <name>Zn(2+)</name>
        <dbReference type="ChEBI" id="CHEBI:29105"/>
    </cofactor>
    <text evidence="14 16">Binds 1 zinc ion per subunit.</text>
</comment>
<dbReference type="InterPro" id="IPR000644">
    <property type="entry name" value="CBS_dom"/>
</dbReference>
<evidence type="ECO:0000256" key="3">
    <source>
        <dbReference type="ARBA" id="ARBA00022475"/>
    </source>
</evidence>
<evidence type="ECO:0000256" key="10">
    <source>
        <dbReference type="ARBA" id="ARBA00022989"/>
    </source>
</evidence>
<sequence>MRSYTVGRIWDIPIRVNISLLLFLPILAWLIGSGQQIALYTGLINRFAPVPLDVAVLRAGVVPWVIGVTAALGLFVGVLLHELGHSWVARRYDLETVSITLWVFGGLARFDAIPRAWNREFWIAIAGPVTSVLVGLCCAALVRVVPSRFPVVVFVFGWLAVVNVTLAVFNLLPAFPMDGGRILRALLARSRPYGVATRIAARIGVTFALVFAVVGVLAFNPVLILVALFVYGAATAETRLSLLDDLLEGSTVADVMDTSVETLSVDDTVSTFVDLMMRRHRTAFPVVDEGAVVGLVTLDDLRAQPRTDEWTTLVGDVMGPPPMRVDAAADAFDTLAELGEQNADYALVEADGRIVGTVSQESFLAAVEIRQGIGVSR</sequence>
<evidence type="ECO:0000256" key="9">
    <source>
        <dbReference type="ARBA" id="ARBA00022833"/>
    </source>
</evidence>
<feature type="transmembrane region" description="Helical" evidence="14">
    <location>
        <begin position="20"/>
        <end position="41"/>
    </location>
</feature>
<dbReference type="STRING" id="553466.SAMN04487950_0683"/>
<name>A0A1I4BNR6_9EURY</name>
<dbReference type="CDD" id="cd06164">
    <property type="entry name" value="S2P-M50_SpoIVFB_CBS"/>
    <property type="match status" value="1"/>
</dbReference>
<dbReference type="GO" id="GO:0005886">
    <property type="term" value="C:plasma membrane"/>
    <property type="evidence" value="ECO:0007669"/>
    <property type="project" value="UniProtKB-SubCell"/>
</dbReference>
<dbReference type="SUPFAM" id="SSF54631">
    <property type="entry name" value="CBS-domain pair"/>
    <property type="match status" value="1"/>
</dbReference>
<evidence type="ECO:0000256" key="11">
    <source>
        <dbReference type="ARBA" id="ARBA00023049"/>
    </source>
</evidence>
<comment type="subcellular location">
    <subcellularLocation>
        <location evidence="1 14">Cell membrane</location>
        <topology evidence="1 14">Multi-pass membrane protein</topology>
    </subcellularLocation>
</comment>
<feature type="transmembrane region" description="Helical" evidence="14">
    <location>
        <begin position="122"/>
        <end position="142"/>
    </location>
</feature>
<evidence type="ECO:0000256" key="12">
    <source>
        <dbReference type="ARBA" id="ARBA00023122"/>
    </source>
</evidence>
<dbReference type="EMBL" id="FOTC01000001">
    <property type="protein sequence ID" value="SFK70484.1"/>
    <property type="molecule type" value="Genomic_DNA"/>
</dbReference>
<evidence type="ECO:0000256" key="15">
    <source>
        <dbReference type="PIRSR" id="PIRSR006404-1"/>
    </source>
</evidence>
<dbReference type="RefSeq" id="WP_089865700.1">
    <property type="nucleotide sequence ID" value="NZ_FOTC01000001.1"/>
</dbReference>
<keyword evidence="12 17" id="KW-0129">CBS domain</keyword>
<dbReference type="GO" id="GO:0006508">
    <property type="term" value="P:proteolysis"/>
    <property type="evidence" value="ECO:0007669"/>
    <property type="project" value="UniProtKB-KW"/>
</dbReference>
<evidence type="ECO:0000256" key="5">
    <source>
        <dbReference type="ARBA" id="ARBA00022692"/>
    </source>
</evidence>
<accession>A0A1I4BNR6</accession>
<keyword evidence="20" id="KW-1185">Reference proteome</keyword>
<comment type="similarity">
    <text evidence="2 14">Belongs to the peptidase M50B family.</text>
</comment>
<dbReference type="Pfam" id="PF02163">
    <property type="entry name" value="Peptidase_M50"/>
    <property type="match status" value="2"/>
</dbReference>
<dbReference type="PIRSF" id="PIRSF006404">
    <property type="entry name" value="UCP006404_Pept_M50_CBS"/>
    <property type="match status" value="1"/>
</dbReference>
<protein>
    <recommendedName>
        <fullName evidence="14">Zinc metalloprotease</fullName>
    </recommendedName>
</protein>
<evidence type="ECO:0000256" key="7">
    <source>
        <dbReference type="ARBA" id="ARBA00022737"/>
    </source>
</evidence>
<keyword evidence="7" id="KW-0677">Repeat</keyword>
<keyword evidence="10 14" id="KW-1133">Transmembrane helix</keyword>
<dbReference type="Pfam" id="PF00571">
    <property type="entry name" value="CBS"/>
    <property type="match status" value="2"/>
</dbReference>
<dbReference type="InterPro" id="IPR008915">
    <property type="entry name" value="Peptidase_M50"/>
</dbReference>
<evidence type="ECO:0000256" key="13">
    <source>
        <dbReference type="ARBA" id="ARBA00023136"/>
    </source>
</evidence>
<evidence type="ECO:0000313" key="20">
    <source>
        <dbReference type="Proteomes" id="UP000199607"/>
    </source>
</evidence>
<dbReference type="InterPro" id="IPR046342">
    <property type="entry name" value="CBS_dom_sf"/>
</dbReference>
<feature type="binding site" evidence="16">
    <location>
        <position position="85"/>
    </location>
    <ligand>
        <name>Zn(2+)</name>
        <dbReference type="ChEBI" id="CHEBI:29105"/>
        <note>catalytic</note>
    </ligand>
</feature>
<keyword evidence="3 14" id="KW-1003">Cell membrane</keyword>
<keyword evidence="8 14" id="KW-0378">Hydrolase</keyword>
<evidence type="ECO:0000256" key="16">
    <source>
        <dbReference type="PIRSR" id="PIRSR006404-2"/>
    </source>
</evidence>
<feature type="transmembrane region" description="Helical" evidence="14">
    <location>
        <begin position="92"/>
        <end position="110"/>
    </location>
</feature>
<evidence type="ECO:0000259" key="18">
    <source>
        <dbReference type="PROSITE" id="PS51371"/>
    </source>
</evidence>
<keyword evidence="6 14" id="KW-0479">Metal-binding</keyword>
<dbReference type="InterPro" id="IPR016483">
    <property type="entry name" value="UCP006404_Pept_M50_CBS"/>
</dbReference>
<reference evidence="20" key="1">
    <citation type="submission" date="2016-10" db="EMBL/GenBank/DDBJ databases">
        <authorList>
            <person name="Varghese N."/>
            <person name="Submissions S."/>
        </authorList>
    </citation>
    <scope>NUCLEOTIDE SEQUENCE [LARGE SCALE GENOMIC DNA]</scope>
    <source>
        <strain evidence="20">CGMCC 1.7738</strain>
    </source>
</reference>
<keyword evidence="9 14" id="KW-0862">Zinc</keyword>
<feature type="active site" evidence="15">
    <location>
        <position position="82"/>
    </location>
</feature>
<dbReference type="GO" id="GO:0046872">
    <property type="term" value="F:metal ion binding"/>
    <property type="evidence" value="ECO:0007669"/>
    <property type="project" value="UniProtKB-UniRule"/>
</dbReference>
<keyword evidence="11 14" id="KW-0482">Metalloprotease</keyword>
<evidence type="ECO:0000256" key="17">
    <source>
        <dbReference type="PROSITE-ProRule" id="PRU00703"/>
    </source>
</evidence>
<gene>
    <name evidence="19" type="ORF">SAMN04487950_0683</name>
</gene>
<keyword evidence="4 14" id="KW-0645">Protease</keyword>
<evidence type="ECO:0000256" key="8">
    <source>
        <dbReference type="ARBA" id="ARBA00022801"/>
    </source>
</evidence>
<feature type="transmembrane region" description="Helical" evidence="14">
    <location>
        <begin position="199"/>
        <end position="231"/>
    </location>
</feature>
<dbReference type="PANTHER" id="PTHR39188:SF3">
    <property type="entry name" value="STAGE IV SPORULATION PROTEIN FB"/>
    <property type="match status" value="1"/>
</dbReference>
<keyword evidence="5 14" id="KW-0812">Transmembrane</keyword>
<dbReference type="GO" id="GO:0008237">
    <property type="term" value="F:metallopeptidase activity"/>
    <property type="evidence" value="ECO:0007669"/>
    <property type="project" value="UniProtKB-UniRule"/>
</dbReference>
<feature type="binding site" evidence="16">
    <location>
        <position position="81"/>
    </location>
    <ligand>
        <name>Zn(2+)</name>
        <dbReference type="ChEBI" id="CHEBI:29105"/>
        <note>catalytic</note>
    </ligand>
</feature>